<reference evidence="3" key="2">
    <citation type="submission" date="2023-06" db="EMBL/GenBank/DDBJ databases">
        <authorList>
            <consortium name="Lawrence Berkeley National Laboratory"/>
            <person name="Haridas S."/>
            <person name="Hensen N."/>
            <person name="Bonometti L."/>
            <person name="Westerberg I."/>
            <person name="Brannstrom I.O."/>
            <person name="Guillou S."/>
            <person name="Cros-Aarteil S."/>
            <person name="Calhoun S."/>
            <person name="Kuo A."/>
            <person name="Mondo S."/>
            <person name="Pangilinan J."/>
            <person name="Riley R."/>
            <person name="Labutti K."/>
            <person name="Andreopoulos B."/>
            <person name="Lipzen A."/>
            <person name="Chen C."/>
            <person name="Yanf M."/>
            <person name="Daum C."/>
            <person name="Ng V."/>
            <person name="Clum A."/>
            <person name="Steindorff A."/>
            <person name="Ohm R."/>
            <person name="Martin F."/>
            <person name="Silar P."/>
            <person name="Natvig D."/>
            <person name="Lalanne C."/>
            <person name="Gautier V."/>
            <person name="Ament-Velasquez S.L."/>
            <person name="Kruys A."/>
            <person name="Hutchinson M.I."/>
            <person name="Powell A.J."/>
            <person name="Barry K."/>
            <person name="Miller A.N."/>
            <person name="Grigoriev I.V."/>
            <person name="Debuchy R."/>
            <person name="Gladieux P."/>
            <person name="Thoren M.H."/>
            <person name="Johannesson H."/>
        </authorList>
    </citation>
    <scope>NUCLEOTIDE SEQUENCE</scope>
    <source>
        <strain evidence="3">SMH4131-1</strain>
    </source>
</reference>
<organism evidence="3 4">
    <name type="scientific">Cercophora scortea</name>
    <dbReference type="NCBI Taxonomy" id="314031"/>
    <lineage>
        <taxon>Eukaryota</taxon>
        <taxon>Fungi</taxon>
        <taxon>Dikarya</taxon>
        <taxon>Ascomycota</taxon>
        <taxon>Pezizomycotina</taxon>
        <taxon>Sordariomycetes</taxon>
        <taxon>Sordariomycetidae</taxon>
        <taxon>Sordariales</taxon>
        <taxon>Lasiosphaeriaceae</taxon>
        <taxon>Cercophora</taxon>
    </lineage>
</organism>
<evidence type="ECO:0000313" key="3">
    <source>
        <dbReference type="EMBL" id="KAK3335534.1"/>
    </source>
</evidence>
<keyword evidence="1" id="KW-0175">Coiled coil</keyword>
<sequence length="530" mass="58203">MSLADDPSGAIQKILGPYIRPREEVAQIRRILALHLDSCLIKDAPVTAPLALVEPSEVNLSTARGLHREYLEALSANRKARDEHDAYCQGPKGPRHDESASSSVIPASGDTQLQAHLETLSLQKRQEKLQVIEKHLSQLKQKPAAAQDFLDPREIFKHSRSLPEIPSEIVNAISLDQTTSSTQLEELLDQLEKHVLQAKMLLKREEQLLEQVKSRSSARAEDISGSAKFEALNTTRNELISWIETELGKASGDGPADDDQRGQHNRGLVDQTRRMDEQLASIKGKYAKYLEARKALLQLASQQATPDIKPPPPPANNPKVEAAAPIPAPPPFTHLLSPYLKELLALAHEQKGLIAQKSHLNTAISKQLKENCQGLDRLAEESQLIPRHPMPDASRRKQTFGDTVAASEGGLDPSSRVKPWVFAADSAKIATLEAVAEKIEEGQIALESSMRTIGEIDQLLGRQPPPSGSLEQGDQVVKDDIWLAEGRPAGKAAALRKHADRKGSVTRPSEDVWDMLDGKLGLLRADDDQI</sequence>
<feature type="region of interest" description="Disordered" evidence="2">
    <location>
        <begin position="248"/>
        <end position="270"/>
    </location>
</feature>
<accession>A0AAE0J291</accession>
<feature type="coiled-coil region" evidence="1">
    <location>
        <begin position="184"/>
        <end position="215"/>
    </location>
</feature>
<protein>
    <submittedName>
        <fullName evidence="3">Uncharacterized protein</fullName>
    </submittedName>
</protein>
<reference evidence="3" key="1">
    <citation type="journal article" date="2023" name="Mol. Phylogenet. Evol.">
        <title>Genome-scale phylogeny and comparative genomics of the fungal order Sordariales.</title>
        <authorList>
            <person name="Hensen N."/>
            <person name="Bonometti L."/>
            <person name="Westerberg I."/>
            <person name="Brannstrom I.O."/>
            <person name="Guillou S."/>
            <person name="Cros-Aarteil S."/>
            <person name="Calhoun S."/>
            <person name="Haridas S."/>
            <person name="Kuo A."/>
            <person name="Mondo S."/>
            <person name="Pangilinan J."/>
            <person name="Riley R."/>
            <person name="LaButti K."/>
            <person name="Andreopoulos B."/>
            <person name="Lipzen A."/>
            <person name="Chen C."/>
            <person name="Yan M."/>
            <person name="Daum C."/>
            <person name="Ng V."/>
            <person name="Clum A."/>
            <person name="Steindorff A."/>
            <person name="Ohm R.A."/>
            <person name="Martin F."/>
            <person name="Silar P."/>
            <person name="Natvig D.O."/>
            <person name="Lalanne C."/>
            <person name="Gautier V."/>
            <person name="Ament-Velasquez S.L."/>
            <person name="Kruys A."/>
            <person name="Hutchinson M.I."/>
            <person name="Powell A.J."/>
            <person name="Barry K."/>
            <person name="Miller A.N."/>
            <person name="Grigoriev I.V."/>
            <person name="Debuchy R."/>
            <person name="Gladieux P."/>
            <person name="Hiltunen Thoren M."/>
            <person name="Johannesson H."/>
        </authorList>
    </citation>
    <scope>NUCLEOTIDE SEQUENCE</scope>
    <source>
        <strain evidence="3">SMH4131-1</strain>
    </source>
</reference>
<dbReference type="Proteomes" id="UP001286456">
    <property type="component" value="Unassembled WGS sequence"/>
</dbReference>
<evidence type="ECO:0000256" key="1">
    <source>
        <dbReference type="SAM" id="Coils"/>
    </source>
</evidence>
<keyword evidence="4" id="KW-1185">Reference proteome</keyword>
<evidence type="ECO:0000313" key="4">
    <source>
        <dbReference type="Proteomes" id="UP001286456"/>
    </source>
</evidence>
<name>A0AAE0J291_9PEZI</name>
<gene>
    <name evidence="3" type="ORF">B0T19DRAFT_436381</name>
</gene>
<dbReference type="AlphaFoldDB" id="A0AAE0J291"/>
<dbReference type="EMBL" id="JAUEPO010000001">
    <property type="protein sequence ID" value="KAK3335534.1"/>
    <property type="molecule type" value="Genomic_DNA"/>
</dbReference>
<feature type="region of interest" description="Disordered" evidence="2">
    <location>
        <begin position="81"/>
        <end position="105"/>
    </location>
</feature>
<evidence type="ECO:0000256" key="2">
    <source>
        <dbReference type="SAM" id="MobiDB-lite"/>
    </source>
</evidence>
<proteinExistence type="predicted"/>
<comment type="caution">
    <text evidence="3">The sequence shown here is derived from an EMBL/GenBank/DDBJ whole genome shotgun (WGS) entry which is preliminary data.</text>
</comment>